<feature type="compositionally biased region" description="Low complexity" evidence="7">
    <location>
        <begin position="323"/>
        <end position="340"/>
    </location>
</feature>
<dbReference type="CDD" id="cd07984">
    <property type="entry name" value="LPLAT_LABLAT-like"/>
    <property type="match status" value="1"/>
</dbReference>
<dbReference type="AlphaFoldDB" id="A0AAC9LC61"/>
<evidence type="ECO:0000256" key="3">
    <source>
        <dbReference type="ARBA" id="ARBA00022519"/>
    </source>
</evidence>
<feature type="compositionally biased region" description="Basic and acidic residues" evidence="7">
    <location>
        <begin position="441"/>
        <end position="451"/>
    </location>
</feature>
<dbReference type="GO" id="GO:0016746">
    <property type="term" value="F:acyltransferase activity"/>
    <property type="evidence" value="ECO:0007669"/>
    <property type="project" value="UniProtKB-KW"/>
</dbReference>
<dbReference type="Pfam" id="PF03279">
    <property type="entry name" value="Lip_A_acyltrans"/>
    <property type="match status" value="1"/>
</dbReference>
<organism evidence="8 9">
    <name type="scientific">Actinoalloteichus fjordicus</name>
    <dbReference type="NCBI Taxonomy" id="1612552"/>
    <lineage>
        <taxon>Bacteria</taxon>
        <taxon>Bacillati</taxon>
        <taxon>Actinomycetota</taxon>
        <taxon>Actinomycetes</taxon>
        <taxon>Pseudonocardiales</taxon>
        <taxon>Pseudonocardiaceae</taxon>
        <taxon>Actinoalloteichus</taxon>
    </lineage>
</organism>
<dbReference type="EMBL" id="CP016076">
    <property type="protein sequence ID" value="APU14214.1"/>
    <property type="molecule type" value="Genomic_DNA"/>
</dbReference>
<gene>
    <name evidence="8" type="ORF">UA74_10770</name>
</gene>
<evidence type="ECO:0000256" key="4">
    <source>
        <dbReference type="ARBA" id="ARBA00022679"/>
    </source>
</evidence>
<sequence>MSGPADGSSTHSTHSLRERLVDGAYTAGWRLVRLLPERAARLLFQAGADLAVRRGGRGIDQLRRNLRRVAPELTEAGLDDLVRRSMRSYLRYWREAFRLPAMDLRTVSARVDAGVVGREHLDAALAQGRGAIAVLPHSGNWDIAGVWAVSRYGGFTSVVERLRPEPLYRRFVAYRESMGFEILPHDGGRQMMSTLLTRLRENRLLCLIADRDLSRRGVEVQFFGETTRMASGPARLAAATGAVLVPAACEFTDDGWAIRLYEPVPVTGASPAEVQAATQQVADVFAADIAARPEDWHMMQPLWLADLSARRRAILAEDAATTGAASADAAAGTTGPSAGPVAGEGVAGDTARAEKPEEPTDSADREDSVDHESGPGGEADETSARRERPGSGTGAGSDLAVPADAAAESEASRAAGTPHTAGHPDAAAGSIEAPSPAHEQPTGRDRAEPPS</sequence>
<keyword evidence="6 8" id="KW-0012">Acyltransferase</keyword>
<dbReference type="PANTHER" id="PTHR30606">
    <property type="entry name" value="LIPID A BIOSYNTHESIS LAUROYL ACYLTRANSFERASE"/>
    <property type="match status" value="1"/>
</dbReference>
<dbReference type="KEGG" id="acad:UA74_10770"/>
<evidence type="ECO:0000256" key="1">
    <source>
        <dbReference type="ARBA" id="ARBA00004533"/>
    </source>
</evidence>
<keyword evidence="3" id="KW-0997">Cell inner membrane</keyword>
<dbReference type="GO" id="GO:0005886">
    <property type="term" value="C:plasma membrane"/>
    <property type="evidence" value="ECO:0007669"/>
    <property type="project" value="UniProtKB-SubCell"/>
</dbReference>
<keyword evidence="5" id="KW-0472">Membrane</keyword>
<dbReference type="GO" id="GO:0009247">
    <property type="term" value="P:glycolipid biosynthetic process"/>
    <property type="evidence" value="ECO:0007669"/>
    <property type="project" value="UniProtKB-ARBA"/>
</dbReference>
<feature type="region of interest" description="Disordered" evidence="7">
    <location>
        <begin position="323"/>
        <end position="451"/>
    </location>
</feature>
<dbReference type="InterPro" id="IPR004960">
    <property type="entry name" value="LipA_acyltrans"/>
</dbReference>
<feature type="compositionally biased region" description="Basic and acidic residues" evidence="7">
    <location>
        <begin position="351"/>
        <end position="373"/>
    </location>
</feature>
<reference evidence="9" key="1">
    <citation type="submission" date="2016-06" db="EMBL/GenBank/DDBJ databases">
        <title>Complete genome sequence of Actinoalloteichus fjordicus DSM 46855 (=ADI127-17), type strain of the new species Actinoalloteichus fjordicus.</title>
        <authorList>
            <person name="Ruckert C."/>
            <person name="Nouioui I."/>
            <person name="Willmese J."/>
            <person name="van Wezel G."/>
            <person name="Klenk H.-P."/>
            <person name="Kalinowski J."/>
            <person name="Zotchev S.B."/>
        </authorList>
    </citation>
    <scope>NUCLEOTIDE SEQUENCE [LARGE SCALE GENOMIC DNA]</scope>
    <source>
        <strain evidence="9">ADI127-7</strain>
    </source>
</reference>
<keyword evidence="9" id="KW-1185">Reference proteome</keyword>
<feature type="compositionally biased region" description="Low complexity" evidence="7">
    <location>
        <begin position="396"/>
        <end position="416"/>
    </location>
</feature>
<evidence type="ECO:0000256" key="7">
    <source>
        <dbReference type="SAM" id="MobiDB-lite"/>
    </source>
</evidence>
<evidence type="ECO:0000256" key="2">
    <source>
        <dbReference type="ARBA" id="ARBA00022475"/>
    </source>
</evidence>
<comment type="subcellular location">
    <subcellularLocation>
        <location evidence="1">Cell inner membrane</location>
    </subcellularLocation>
</comment>
<dbReference type="PANTHER" id="PTHR30606:SF10">
    <property type="entry name" value="PHOSPHATIDYLINOSITOL MANNOSIDE ACYLTRANSFERASE"/>
    <property type="match status" value="1"/>
</dbReference>
<evidence type="ECO:0000313" key="8">
    <source>
        <dbReference type="EMBL" id="APU14214.1"/>
    </source>
</evidence>
<dbReference type="Proteomes" id="UP000185511">
    <property type="component" value="Chromosome"/>
</dbReference>
<evidence type="ECO:0000256" key="5">
    <source>
        <dbReference type="ARBA" id="ARBA00023136"/>
    </source>
</evidence>
<evidence type="ECO:0000313" key="9">
    <source>
        <dbReference type="Proteomes" id="UP000185511"/>
    </source>
</evidence>
<evidence type="ECO:0000256" key="6">
    <source>
        <dbReference type="ARBA" id="ARBA00023315"/>
    </source>
</evidence>
<keyword evidence="2" id="KW-1003">Cell membrane</keyword>
<dbReference type="NCBIfam" id="NF005919">
    <property type="entry name" value="PRK07920.1"/>
    <property type="match status" value="1"/>
</dbReference>
<accession>A0AAC9LC61</accession>
<name>A0AAC9LC61_9PSEU</name>
<proteinExistence type="predicted"/>
<keyword evidence="4" id="KW-0808">Transferase</keyword>
<protein>
    <submittedName>
        <fullName evidence="8">Lauroyl/myristoyl acyltransferase</fullName>
    </submittedName>
</protein>